<accession>A0A0P6XK57</accession>
<reference evidence="1 2" key="1">
    <citation type="submission" date="2015-07" db="EMBL/GenBank/DDBJ databases">
        <title>Genome sequence of Leptolinea tardivitalis DSM 16556.</title>
        <authorList>
            <person name="Hemp J."/>
            <person name="Ward L.M."/>
            <person name="Pace L.A."/>
            <person name="Fischer W.W."/>
        </authorList>
    </citation>
    <scope>NUCLEOTIDE SEQUENCE [LARGE SCALE GENOMIC DNA]</scope>
    <source>
        <strain evidence="1 2">YMTK-2</strain>
    </source>
</reference>
<organism evidence="1 2">
    <name type="scientific">Leptolinea tardivitalis</name>
    <dbReference type="NCBI Taxonomy" id="229920"/>
    <lineage>
        <taxon>Bacteria</taxon>
        <taxon>Bacillati</taxon>
        <taxon>Chloroflexota</taxon>
        <taxon>Anaerolineae</taxon>
        <taxon>Anaerolineales</taxon>
        <taxon>Anaerolineaceae</taxon>
        <taxon>Leptolinea</taxon>
    </lineage>
</organism>
<evidence type="ECO:0000313" key="1">
    <source>
        <dbReference type="EMBL" id="KPL71828.1"/>
    </source>
</evidence>
<evidence type="ECO:0000313" key="2">
    <source>
        <dbReference type="Proteomes" id="UP000050430"/>
    </source>
</evidence>
<keyword evidence="2" id="KW-1185">Reference proteome</keyword>
<sequence>MNRKDFGKIILLNLIFPGFFDPVRCCFNVLSFSSIMVAIPQNESMSLFFCSVIKEKLLPASTTHTASMGYLVLAFAFH</sequence>
<proteinExistence type="predicted"/>
<gene>
    <name evidence="1" type="ORF">ADM99_10410</name>
</gene>
<protein>
    <submittedName>
        <fullName evidence="1">Uncharacterized protein</fullName>
    </submittedName>
</protein>
<dbReference type="AlphaFoldDB" id="A0A0P6XK57"/>
<name>A0A0P6XK57_9CHLR</name>
<dbReference type="EMBL" id="LGCK01000010">
    <property type="protein sequence ID" value="KPL71828.1"/>
    <property type="molecule type" value="Genomic_DNA"/>
</dbReference>
<comment type="caution">
    <text evidence="1">The sequence shown here is derived from an EMBL/GenBank/DDBJ whole genome shotgun (WGS) entry which is preliminary data.</text>
</comment>
<dbReference type="Proteomes" id="UP000050430">
    <property type="component" value="Unassembled WGS sequence"/>
</dbReference>